<protein>
    <submittedName>
        <fullName evidence="1">Uncharacterized protein</fullName>
    </submittedName>
</protein>
<name>A0A2M4AZ08_9DIPT</name>
<reference evidence="1" key="1">
    <citation type="submission" date="2018-01" db="EMBL/GenBank/DDBJ databases">
        <title>An insight into the sialome of Amazonian anophelines.</title>
        <authorList>
            <person name="Ribeiro J.M."/>
            <person name="Scarpassa V."/>
            <person name="Calvo E."/>
        </authorList>
    </citation>
    <scope>NUCLEOTIDE SEQUENCE</scope>
    <source>
        <tissue evidence="1">Salivary glands</tissue>
    </source>
</reference>
<sequence length="293" mass="28816">MLFFTGFSAASGSLISSGSSATVSCASSNTSSSDTCFSSFAFWIDSGTIGSSSSLKSYSEAASFSIASFFAFASSGGCRAESTDIGVAGFSSISGAVDSLARIEASCDMLVSDGFTKVLSSSPSSSSSLIGSAGAFDSADTSNDANGLSSESSSSTMACTSLESLVAMGTSSSSSSFAESDTTITLSALSGPLASSAESLFSSLEWFVSGELLVLSSIGMISMISSLVSCFTSSTVDCSSSFDCFELSFDALSPASSSLLLLDPSSTVGLSGSGGGGRCCGCGVGCEGCGGSD</sequence>
<dbReference type="AlphaFoldDB" id="A0A2M4AZ08"/>
<dbReference type="EMBL" id="GGFK01012664">
    <property type="protein sequence ID" value="MBW45985.1"/>
    <property type="molecule type" value="Transcribed_RNA"/>
</dbReference>
<evidence type="ECO:0000313" key="1">
    <source>
        <dbReference type="EMBL" id="MBW45985.1"/>
    </source>
</evidence>
<proteinExistence type="predicted"/>
<accession>A0A2M4AZ08</accession>
<organism evidence="1">
    <name type="scientific">Anopheles triannulatus</name>
    <dbReference type="NCBI Taxonomy" id="58253"/>
    <lineage>
        <taxon>Eukaryota</taxon>
        <taxon>Metazoa</taxon>
        <taxon>Ecdysozoa</taxon>
        <taxon>Arthropoda</taxon>
        <taxon>Hexapoda</taxon>
        <taxon>Insecta</taxon>
        <taxon>Pterygota</taxon>
        <taxon>Neoptera</taxon>
        <taxon>Endopterygota</taxon>
        <taxon>Diptera</taxon>
        <taxon>Nematocera</taxon>
        <taxon>Culicoidea</taxon>
        <taxon>Culicidae</taxon>
        <taxon>Anophelinae</taxon>
        <taxon>Anopheles</taxon>
    </lineage>
</organism>